<protein>
    <submittedName>
        <fullName evidence="3">Uncharacterized protein</fullName>
    </submittedName>
</protein>
<dbReference type="EMBL" id="CP045929">
    <property type="protein sequence ID" value="QGK70914.1"/>
    <property type="molecule type" value="Genomic_DNA"/>
</dbReference>
<accession>A0A5Q3QCE8</accession>
<keyword evidence="2" id="KW-0472">Membrane</keyword>
<dbReference type="InterPro" id="IPR057952">
    <property type="entry name" value="Rv2743c-like"/>
</dbReference>
<gene>
    <name evidence="3" type="ORF">GIY23_16565</name>
</gene>
<sequence>MARGRDEAAEWGEFVLDQMKGPVADRVRKKVASWRDPRARLLRRRRRAKHTTVAGGVGTGVLGGSSATAFMADDLAGLQAPMDVMANLAGVGFGALALPAGIGTIVAWRKYRALLRTPLPEAPPEPVALPPADSAAREPMRKLRDAENSLHESLVQLTAASVDGVNDRAEDARATAVRTAGALRRVSDRLRSVESAQRFAPEADQETLRADATRLRADLDEGVEGYGKLVAAAARAVAASDEPEQASLMQDATDRLAGFAEGLHEISGRDPQSEAIDQRRDRRPGT</sequence>
<proteinExistence type="predicted"/>
<dbReference type="KEGG" id="sace:GIY23_16565"/>
<evidence type="ECO:0000313" key="3">
    <source>
        <dbReference type="EMBL" id="QGK70914.1"/>
    </source>
</evidence>
<keyword evidence="2" id="KW-1133">Transmembrane helix</keyword>
<keyword evidence="2" id="KW-0812">Transmembrane</keyword>
<dbReference type="Pfam" id="PF25587">
    <property type="entry name" value="Rv2743c"/>
    <property type="match status" value="1"/>
</dbReference>
<name>A0A5Q3QCE8_9PSEU</name>
<dbReference type="Proteomes" id="UP000371041">
    <property type="component" value="Chromosome"/>
</dbReference>
<feature type="transmembrane region" description="Helical" evidence="2">
    <location>
        <begin position="84"/>
        <end position="108"/>
    </location>
</feature>
<keyword evidence="4" id="KW-1185">Reference proteome</keyword>
<dbReference type="AlphaFoldDB" id="A0A5Q3QCE8"/>
<dbReference type="RefSeq" id="WP_154077492.1">
    <property type="nucleotide sequence ID" value="NZ_CP045929.1"/>
</dbReference>
<feature type="region of interest" description="Disordered" evidence="1">
    <location>
        <begin position="259"/>
        <end position="286"/>
    </location>
</feature>
<organism evidence="3 4">
    <name type="scientific">Allosaccharopolyspora coralli</name>
    <dbReference type="NCBI Taxonomy" id="2665642"/>
    <lineage>
        <taxon>Bacteria</taxon>
        <taxon>Bacillati</taxon>
        <taxon>Actinomycetota</taxon>
        <taxon>Actinomycetes</taxon>
        <taxon>Pseudonocardiales</taxon>
        <taxon>Pseudonocardiaceae</taxon>
        <taxon>Allosaccharopolyspora</taxon>
    </lineage>
</organism>
<dbReference type="NCBIfam" id="NF047839">
    <property type="entry name" value="PspM_Rv2743c"/>
    <property type="match status" value="1"/>
</dbReference>
<feature type="compositionally biased region" description="Basic and acidic residues" evidence="1">
    <location>
        <begin position="262"/>
        <end position="286"/>
    </location>
</feature>
<evidence type="ECO:0000256" key="2">
    <source>
        <dbReference type="SAM" id="Phobius"/>
    </source>
</evidence>
<reference evidence="4" key="1">
    <citation type="submission" date="2019-11" db="EMBL/GenBank/DDBJ databases">
        <title>The complete genome sequence of Saccharopolyspora sp. E2A.</title>
        <authorList>
            <person name="Zhang G."/>
        </authorList>
    </citation>
    <scope>NUCLEOTIDE SEQUENCE [LARGE SCALE GENOMIC DNA]</scope>
    <source>
        <strain evidence="4">E2A</strain>
    </source>
</reference>
<feature type="transmembrane region" description="Helical" evidence="2">
    <location>
        <begin position="53"/>
        <end position="72"/>
    </location>
</feature>
<evidence type="ECO:0000256" key="1">
    <source>
        <dbReference type="SAM" id="MobiDB-lite"/>
    </source>
</evidence>
<evidence type="ECO:0000313" key="4">
    <source>
        <dbReference type="Proteomes" id="UP000371041"/>
    </source>
</evidence>